<feature type="compositionally biased region" description="Basic and acidic residues" evidence="9">
    <location>
        <begin position="408"/>
        <end position="418"/>
    </location>
</feature>
<evidence type="ECO:0000256" key="5">
    <source>
        <dbReference type="ARBA" id="ARBA00022737"/>
    </source>
</evidence>
<feature type="compositionally biased region" description="Basic and acidic residues" evidence="9">
    <location>
        <begin position="593"/>
        <end position="609"/>
    </location>
</feature>
<feature type="region of interest" description="Disordered" evidence="9">
    <location>
        <begin position="593"/>
        <end position="820"/>
    </location>
</feature>
<accession>A0A7N0ZUS4</accession>
<feature type="repeat" description="WD" evidence="8">
    <location>
        <begin position="96"/>
        <end position="137"/>
    </location>
</feature>
<feature type="domain" description="Katanin p80 subunit C-terminal" evidence="10">
    <location>
        <begin position="939"/>
        <end position="1097"/>
    </location>
</feature>
<keyword evidence="3 8" id="KW-0853">WD repeat</keyword>
<feature type="repeat" description="WD" evidence="8">
    <location>
        <begin position="11"/>
        <end position="45"/>
    </location>
</feature>
<dbReference type="Gramene" id="Kaladp0039s0197.1.v1.1">
    <property type="protein sequence ID" value="Kaladp0039s0197.1.v1.1"/>
    <property type="gene ID" value="Kaladp0039s0197.v1.1"/>
</dbReference>
<dbReference type="InterPro" id="IPR026962">
    <property type="entry name" value="KTNB1"/>
</dbReference>
<dbReference type="InterPro" id="IPR036322">
    <property type="entry name" value="WD40_repeat_dom_sf"/>
</dbReference>
<dbReference type="AlphaFoldDB" id="A0A7N0ZUS4"/>
<keyword evidence="5" id="KW-0677">Repeat</keyword>
<dbReference type="FunFam" id="2.130.10.10:FF:000897">
    <property type="entry name" value="Katanin p80 WD40 repeat-containing subunit B1 homolog"/>
    <property type="match status" value="1"/>
</dbReference>
<dbReference type="Gene3D" id="2.130.10.10">
    <property type="entry name" value="YVTN repeat-like/Quinoprotein amine dehydrogenase"/>
    <property type="match status" value="2"/>
</dbReference>
<evidence type="ECO:0000256" key="4">
    <source>
        <dbReference type="ARBA" id="ARBA00022701"/>
    </source>
</evidence>
<evidence type="ECO:0000256" key="3">
    <source>
        <dbReference type="ARBA" id="ARBA00022574"/>
    </source>
</evidence>
<evidence type="ECO:0000256" key="1">
    <source>
        <dbReference type="ARBA" id="ARBA00004245"/>
    </source>
</evidence>
<keyword evidence="12" id="KW-1185">Reference proteome</keyword>
<dbReference type="Pfam" id="PF13925">
    <property type="entry name" value="Katanin_con80"/>
    <property type="match status" value="1"/>
</dbReference>
<dbReference type="GO" id="GO:0005737">
    <property type="term" value="C:cytoplasm"/>
    <property type="evidence" value="ECO:0007669"/>
    <property type="project" value="UniProtKB-UniRule"/>
</dbReference>
<evidence type="ECO:0000313" key="12">
    <source>
        <dbReference type="Proteomes" id="UP000594263"/>
    </source>
</evidence>
<feature type="compositionally biased region" description="Polar residues" evidence="9">
    <location>
        <begin position="657"/>
        <end position="673"/>
    </location>
</feature>
<dbReference type="HAMAP" id="MF_03022">
    <property type="entry name" value="Katanin_p80_B1"/>
    <property type="match status" value="1"/>
</dbReference>
<feature type="region of interest" description="Disordered" evidence="9">
    <location>
        <begin position="384"/>
        <end position="457"/>
    </location>
</feature>
<dbReference type="InterPro" id="IPR001680">
    <property type="entry name" value="WD40_rpt"/>
</dbReference>
<dbReference type="PROSITE" id="PS50082">
    <property type="entry name" value="WD_REPEATS_2"/>
    <property type="match status" value="5"/>
</dbReference>
<evidence type="ECO:0000256" key="9">
    <source>
        <dbReference type="SAM" id="MobiDB-lite"/>
    </source>
</evidence>
<feature type="compositionally biased region" description="Basic and acidic residues" evidence="9">
    <location>
        <begin position="642"/>
        <end position="656"/>
    </location>
</feature>
<feature type="compositionally biased region" description="Low complexity" evidence="9">
    <location>
        <begin position="691"/>
        <end position="709"/>
    </location>
</feature>
<organism evidence="11 12">
    <name type="scientific">Kalanchoe fedtschenkoi</name>
    <name type="common">Lavender scallops</name>
    <name type="synonym">South American air plant</name>
    <dbReference type="NCBI Taxonomy" id="63787"/>
    <lineage>
        <taxon>Eukaryota</taxon>
        <taxon>Viridiplantae</taxon>
        <taxon>Streptophyta</taxon>
        <taxon>Embryophyta</taxon>
        <taxon>Tracheophyta</taxon>
        <taxon>Spermatophyta</taxon>
        <taxon>Magnoliopsida</taxon>
        <taxon>eudicotyledons</taxon>
        <taxon>Gunneridae</taxon>
        <taxon>Pentapetalae</taxon>
        <taxon>Saxifragales</taxon>
        <taxon>Crassulaceae</taxon>
        <taxon>Kalanchoe</taxon>
    </lineage>
</organism>
<dbReference type="PANTHER" id="PTHR19845:SF15">
    <property type="entry name" value="KATANIN P80 WD40 REPEAT-CONTAINING SUBUNIT B1 HOMOLOG KTN80.2"/>
    <property type="match status" value="1"/>
</dbReference>
<dbReference type="SUPFAM" id="SSF50978">
    <property type="entry name" value="WD40 repeat-like"/>
    <property type="match status" value="1"/>
</dbReference>
<reference evidence="11" key="1">
    <citation type="submission" date="2021-01" db="UniProtKB">
        <authorList>
            <consortium name="EnsemblPlants"/>
        </authorList>
    </citation>
    <scope>IDENTIFICATION</scope>
</reference>
<evidence type="ECO:0000259" key="10">
    <source>
        <dbReference type="Pfam" id="PF13925"/>
    </source>
</evidence>
<dbReference type="PRINTS" id="PR00320">
    <property type="entry name" value="GPROTEINBRPT"/>
</dbReference>
<keyword evidence="2 7" id="KW-0963">Cytoplasm</keyword>
<dbReference type="GO" id="GO:0005874">
    <property type="term" value="C:microtubule"/>
    <property type="evidence" value="ECO:0007669"/>
    <property type="project" value="UniProtKB-KW"/>
</dbReference>
<feature type="repeat" description="WD" evidence="8">
    <location>
        <begin position="138"/>
        <end position="179"/>
    </location>
</feature>
<dbReference type="GO" id="GO:0008352">
    <property type="term" value="C:katanin complex"/>
    <property type="evidence" value="ECO:0007669"/>
    <property type="project" value="InterPro"/>
</dbReference>
<dbReference type="SMART" id="SM00320">
    <property type="entry name" value="WD40"/>
    <property type="match status" value="6"/>
</dbReference>
<evidence type="ECO:0000256" key="2">
    <source>
        <dbReference type="ARBA" id="ARBA00022490"/>
    </source>
</evidence>
<dbReference type="GO" id="GO:0007019">
    <property type="term" value="P:microtubule depolymerization"/>
    <property type="evidence" value="ECO:0007669"/>
    <property type="project" value="TreeGrafter"/>
</dbReference>
<feature type="region of interest" description="Disordered" evidence="9">
    <location>
        <begin position="359"/>
        <end position="378"/>
    </location>
</feature>
<dbReference type="CDD" id="cd00200">
    <property type="entry name" value="WD40"/>
    <property type="match status" value="1"/>
</dbReference>
<dbReference type="GO" id="GO:0051013">
    <property type="term" value="P:microtubule severing"/>
    <property type="evidence" value="ECO:0007669"/>
    <property type="project" value="UniProtKB-UniRule"/>
</dbReference>
<evidence type="ECO:0000256" key="7">
    <source>
        <dbReference type="HAMAP-Rule" id="MF_03022"/>
    </source>
</evidence>
<comment type="similarity">
    <text evidence="7">Belongs to the WD repeat KATNB1 family.</text>
</comment>
<keyword evidence="4 7" id="KW-0493">Microtubule</keyword>
<evidence type="ECO:0000256" key="6">
    <source>
        <dbReference type="ARBA" id="ARBA00023212"/>
    </source>
</evidence>
<comment type="subcellular location">
    <subcellularLocation>
        <location evidence="1 7">Cytoplasm</location>
        <location evidence="1 7">Cytoskeleton</location>
    </subcellularLocation>
</comment>
<dbReference type="GO" id="GO:0051510">
    <property type="term" value="P:regulation of unidimensional cell growth"/>
    <property type="evidence" value="ECO:0007669"/>
    <property type="project" value="UniProtKB-ARBA"/>
</dbReference>
<evidence type="ECO:0000256" key="8">
    <source>
        <dbReference type="PROSITE-ProRule" id="PRU00221"/>
    </source>
</evidence>
<feature type="compositionally biased region" description="Basic and acidic residues" evidence="9">
    <location>
        <begin position="774"/>
        <end position="820"/>
    </location>
</feature>
<protein>
    <recommendedName>
        <fullName evidence="7">Katanin p80 WD40 repeat-containing subunit B1 homolog</fullName>
    </recommendedName>
</protein>
<dbReference type="InterPro" id="IPR020472">
    <property type="entry name" value="WD40_PAC1"/>
</dbReference>
<dbReference type="EnsemblPlants" id="Kaladp0039s0197.1.v1.1">
    <property type="protein sequence ID" value="Kaladp0039s0197.1.v1.1"/>
    <property type="gene ID" value="Kaladp0039s0197.v1.1"/>
</dbReference>
<dbReference type="GO" id="GO:0008017">
    <property type="term" value="F:microtubule binding"/>
    <property type="evidence" value="ECO:0007669"/>
    <property type="project" value="UniProtKB-UniRule"/>
</dbReference>
<sequence>MAKRGYKLQELVAHSENVNCVSIGKKAGRLFITGGDDHQVRLWSVGKPTSLMGLCGLTSPVESVAFDSAEVLVAAGASSGMIKLWDLEEAKIVRTLTGHKTNCSAVEFHPFGEFFASGSFDTHLKIWDIRKKGCMHTYKGHSQGISIIRFSPDGRWVVSGGCDNSVKVWDLTAGKLLHDFKSHDGHIRAIDFHPLEFLLATGSADKTVKFWDLETFELIGSSRPEATGVRAMSFHPDGRTLFCGLEDSFKVYSWEPIIRHDAVDMGWSSLGDLCIHDGKLLGCSFYSNSVGVWAADISLIQPYRVGNISEQNISESRNVHKQGSEAPSSLRSHVESPDSGTREKTIYVVSYENSEGLKKVGSCNNKVAPSESKECDDLQCKKRSPIVGSHPKNGVHSANRSSVMPNIEPRDSSDEKRMSSSPQESNTTMKSMFGKPLKPAHARNQPNSKPDLGTLPLKEESTLISNTTRGLETATAPKIKPVARGVNRECTEEKNINVVAENLSTPAPVFPEKGGSHLNSTKDSTAVKIVNGVSVVPGRTRSLVEKFERREVQSPSYMTAQLPTDLIPEAESKVAAANPQSQMARKELLQDHISENELSKSQTRGKESDMDLSGNEFSKSRTTEKESSQQHLPGRESLQQLSRRELLQARMFERDSSQVNESEPQISGRDSSSPPAPELLEAQIIEEESSTPEVSESESSTPQVSESESLIPQVAGRDSPQQKVSGNSTKPQLHKRGSPKLRKESPQPRISRRESPHLQLPRKDSSQPQMSGRESSRPHNIRRESPMSQTSRRESSLPHISTRRESSAPQFSRRESSLPHQFRRESLVSQIFRRESSVPQISRRELFQPKRSANFMTQTLISDNVFVKPRSSTKDFSPPQLSEMEWRDARVNEKPHMKRAQSGTDLDRTIRDQDFAQPQIFEREPQALSDENVDEFFMKDHNLFLSTLRARLTKLQVVRHFLERNDIKGAINALKKLPDHSVQADVVSVLAEKLEILNLDLFSCLVPLLAGLLDSAIERHITVSLELLLKLVAVFGPMIFATASAPPSVGVDLHAEERREWCNQCLTQLQKIQEVLPSLIRRGGAVARSAQELNLVLQAS</sequence>
<proteinExistence type="inferred from homology"/>
<dbReference type="InterPro" id="IPR019775">
    <property type="entry name" value="WD40_repeat_CS"/>
</dbReference>
<feature type="compositionally biased region" description="Polar residues" evidence="9">
    <location>
        <begin position="419"/>
        <end position="430"/>
    </location>
</feature>
<dbReference type="FunFam" id="2.130.10.10:FF:000183">
    <property type="entry name" value="Katanin p80 WD40 repeat-containing subunit B1"/>
    <property type="match status" value="1"/>
</dbReference>
<evidence type="ECO:0000313" key="11">
    <source>
        <dbReference type="EnsemblPlants" id="Kaladp0039s0197.1.v1.1"/>
    </source>
</evidence>
<comment type="function">
    <text evidence="7">May participate in a complex which severs microtubules in an ATP-dependent manner. Microtubule severing may promote rapid reorganization of cellular microtubule arrays.</text>
</comment>
<name>A0A7N0ZUS4_KALFE</name>
<feature type="compositionally biased region" description="Polar residues" evidence="9">
    <location>
        <begin position="719"/>
        <end position="731"/>
    </location>
</feature>
<dbReference type="OMA" id="DQMADMT"/>
<feature type="compositionally biased region" description="Basic and acidic residues" evidence="9">
    <location>
        <begin position="741"/>
        <end position="765"/>
    </location>
</feature>
<dbReference type="PROSITE" id="PS00678">
    <property type="entry name" value="WD_REPEATS_1"/>
    <property type="match status" value="2"/>
</dbReference>
<dbReference type="Proteomes" id="UP000594263">
    <property type="component" value="Unplaced"/>
</dbReference>
<feature type="region of interest" description="Disordered" evidence="9">
    <location>
        <begin position="314"/>
        <end position="343"/>
    </location>
</feature>
<feature type="repeat" description="WD" evidence="8">
    <location>
        <begin position="180"/>
        <end position="221"/>
    </location>
</feature>
<feature type="compositionally biased region" description="Basic and acidic residues" evidence="9">
    <location>
        <begin position="332"/>
        <end position="343"/>
    </location>
</feature>
<feature type="repeat" description="WD" evidence="8">
    <location>
        <begin position="54"/>
        <end position="95"/>
    </location>
</feature>
<keyword evidence="6 7" id="KW-0206">Cytoskeleton</keyword>
<dbReference type="PANTHER" id="PTHR19845">
    <property type="entry name" value="KATANIN P80 SUBUNIT"/>
    <property type="match status" value="1"/>
</dbReference>
<dbReference type="InterPro" id="IPR015943">
    <property type="entry name" value="WD40/YVTN_repeat-like_dom_sf"/>
</dbReference>
<dbReference type="PROSITE" id="PS50294">
    <property type="entry name" value="WD_REPEATS_REGION"/>
    <property type="match status" value="5"/>
</dbReference>
<dbReference type="Pfam" id="PF00400">
    <property type="entry name" value="WD40"/>
    <property type="match status" value="5"/>
</dbReference>
<feature type="compositionally biased region" description="Basic and acidic residues" evidence="9">
    <location>
        <begin position="618"/>
        <end position="628"/>
    </location>
</feature>
<dbReference type="InterPro" id="IPR028021">
    <property type="entry name" value="Katanin_C-terminal"/>
</dbReference>